<protein>
    <recommendedName>
        <fullName evidence="3">Secreted protein</fullName>
    </recommendedName>
</protein>
<dbReference type="Proteomes" id="UP001223072">
    <property type="component" value="Unassembled WGS sequence"/>
</dbReference>
<keyword evidence="2" id="KW-1185">Reference proteome</keyword>
<evidence type="ECO:0000313" key="1">
    <source>
        <dbReference type="EMBL" id="MDQ0930700.1"/>
    </source>
</evidence>
<evidence type="ECO:0000313" key="2">
    <source>
        <dbReference type="Proteomes" id="UP001223072"/>
    </source>
</evidence>
<gene>
    <name evidence="1" type="ORF">QFZ49_000607</name>
</gene>
<evidence type="ECO:0008006" key="3">
    <source>
        <dbReference type="Google" id="ProtNLM"/>
    </source>
</evidence>
<proteinExistence type="predicted"/>
<reference evidence="1 2" key="1">
    <citation type="submission" date="2023-07" db="EMBL/GenBank/DDBJ databases">
        <title>Comparative genomics of wheat-associated soil bacteria to identify genetic determinants of phenazine resistance.</title>
        <authorList>
            <person name="Mouncey N."/>
        </authorList>
    </citation>
    <scope>NUCLEOTIDE SEQUENCE [LARGE SCALE GENOMIC DNA]</scope>
    <source>
        <strain evidence="1 2">W2I16</strain>
    </source>
</reference>
<name>A0ABU0RFF4_9ACTN</name>
<accession>A0ABU0RFF4</accession>
<comment type="caution">
    <text evidence="1">The sequence shown here is derived from an EMBL/GenBank/DDBJ whole genome shotgun (WGS) entry which is preliminary data.</text>
</comment>
<organism evidence="1 2">
    <name type="scientific">Streptomyces turgidiscabies</name>
    <dbReference type="NCBI Taxonomy" id="85558"/>
    <lineage>
        <taxon>Bacteria</taxon>
        <taxon>Bacillati</taxon>
        <taxon>Actinomycetota</taxon>
        <taxon>Actinomycetes</taxon>
        <taxon>Kitasatosporales</taxon>
        <taxon>Streptomycetaceae</taxon>
        <taxon>Streptomyces</taxon>
    </lineage>
</organism>
<sequence>MAPAVAAGTVPVPVPLDGVEKSLNVSLPKAGGELPLLMPGVPQVPKLREPQAAVLTPLPQTAPTGVLGLGSV</sequence>
<dbReference type="EMBL" id="JAUSZS010000002">
    <property type="protein sequence ID" value="MDQ0930700.1"/>
    <property type="molecule type" value="Genomic_DNA"/>
</dbReference>